<proteinExistence type="predicted"/>
<feature type="compositionally biased region" description="Basic and acidic residues" evidence="1">
    <location>
        <begin position="25"/>
        <end position="44"/>
    </location>
</feature>
<protein>
    <submittedName>
        <fullName evidence="3">Uncharacterized protein</fullName>
    </submittedName>
</protein>
<feature type="signal peptide" evidence="2">
    <location>
        <begin position="1"/>
        <end position="22"/>
    </location>
</feature>
<feature type="compositionally biased region" description="Basic and acidic residues" evidence="1">
    <location>
        <begin position="94"/>
        <end position="107"/>
    </location>
</feature>
<sequence length="126" mass="14018">MRSSSMVFGSVTLLLLANMAHGLRRLDMHAAPNKKEQIRDDFKWRRPPLPSGGSPADSTSGGRHGMTPPEDHASTTARAAEEDGERKKMKMMRTRREVAPRLIHEDYTGPSGHSPNHHRPIRCGPC</sequence>
<evidence type="ECO:0000256" key="1">
    <source>
        <dbReference type="SAM" id="MobiDB-lite"/>
    </source>
</evidence>
<feature type="region of interest" description="Disordered" evidence="1">
    <location>
        <begin position="25"/>
        <end position="126"/>
    </location>
</feature>
<keyword evidence="2" id="KW-0732">Signal</keyword>
<feature type="compositionally biased region" description="Basic and acidic residues" evidence="1">
    <location>
        <begin position="69"/>
        <end position="86"/>
    </location>
</feature>
<comment type="caution">
    <text evidence="3">The sequence shown here is derived from an EMBL/GenBank/DDBJ whole genome shotgun (WGS) entry which is preliminary data.</text>
</comment>
<evidence type="ECO:0000313" key="4">
    <source>
        <dbReference type="Proteomes" id="UP000823388"/>
    </source>
</evidence>
<dbReference type="EMBL" id="CM029048">
    <property type="protein sequence ID" value="KAG2577009.1"/>
    <property type="molecule type" value="Genomic_DNA"/>
</dbReference>
<dbReference type="EMBL" id="CM029048">
    <property type="protein sequence ID" value="KAG2577013.1"/>
    <property type="molecule type" value="Genomic_DNA"/>
</dbReference>
<accession>A0A8T0QVI3</accession>
<dbReference type="Proteomes" id="UP000823388">
    <property type="component" value="Chromosome 6N"/>
</dbReference>
<gene>
    <name evidence="3" type="ORF">PVAP13_6NG075000</name>
</gene>
<feature type="compositionally biased region" description="Basic residues" evidence="1">
    <location>
        <begin position="115"/>
        <end position="126"/>
    </location>
</feature>
<evidence type="ECO:0000313" key="3">
    <source>
        <dbReference type="EMBL" id="KAG2577009.1"/>
    </source>
</evidence>
<organism evidence="3 4">
    <name type="scientific">Panicum virgatum</name>
    <name type="common">Blackwell switchgrass</name>
    <dbReference type="NCBI Taxonomy" id="38727"/>
    <lineage>
        <taxon>Eukaryota</taxon>
        <taxon>Viridiplantae</taxon>
        <taxon>Streptophyta</taxon>
        <taxon>Embryophyta</taxon>
        <taxon>Tracheophyta</taxon>
        <taxon>Spermatophyta</taxon>
        <taxon>Magnoliopsida</taxon>
        <taxon>Liliopsida</taxon>
        <taxon>Poales</taxon>
        <taxon>Poaceae</taxon>
        <taxon>PACMAD clade</taxon>
        <taxon>Panicoideae</taxon>
        <taxon>Panicodae</taxon>
        <taxon>Paniceae</taxon>
        <taxon>Panicinae</taxon>
        <taxon>Panicum</taxon>
        <taxon>Panicum sect. Hiantes</taxon>
    </lineage>
</organism>
<reference evidence="3" key="1">
    <citation type="submission" date="2020-05" db="EMBL/GenBank/DDBJ databases">
        <title>WGS assembly of Panicum virgatum.</title>
        <authorList>
            <person name="Lovell J.T."/>
            <person name="Jenkins J."/>
            <person name="Shu S."/>
            <person name="Juenger T.E."/>
            <person name="Schmutz J."/>
        </authorList>
    </citation>
    <scope>NUCLEOTIDE SEQUENCE</scope>
    <source>
        <strain evidence="3">AP13</strain>
    </source>
</reference>
<feature type="chain" id="PRO_5036435162" evidence="2">
    <location>
        <begin position="23"/>
        <end position="126"/>
    </location>
</feature>
<name>A0A8T0QVI3_PANVG</name>
<keyword evidence="4" id="KW-1185">Reference proteome</keyword>
<evidence type="ECO:0000256" key="2">
    <source>
        <dbReference type="SAM" id="SignalP"/>
    </source>
</evidence>
<dbReference type="AlphaFoldDB" id="A0A8T0QVI3"/>